<feature type="domain" description="Asparaginase/glutaminase C-terminal" evidence="9">
    <location>
        <begin position="219"/>
        <end position="335"/>
    </location>
</feature>
<dbReference type="RefSeq" id="WP_003015474.1">
    <property type="nucleotide sequence ID" value="NZ_AP023459.1"/>
</dbReference>
<dbReference type="SMART" id="SM00870">
    <property type="entry name" value="Asparaginase"/>
    <property type="match status" value="1"/>
</dbReference>
<dbReference type="PROSITE" id="PS00917">
    <property type="entry name" value="ASN_GLN_ASE_2"/>
    <property type="match status" value="1"/>
</dbReference>
<evidence type="ECO:0000256" key="6">
    <source>
        <dbReference type="PROSITE-ProRule" id="PRU10099"/>
    </source>
</evidence>
<feature type="active site" evidence="7">
    <location>
        <position position="97"/>
    </location>
</feature>
<evidence type="ECO:0000256" key="5">
    <source>
        <dbReference type="PIRSR" id="PIRSR001220-2"/>
    </source>
</evidence>
<dbReference type="AlphaFoldDB" id="A0A0B3WJC3"/>
<dbReference type="EMBL" id="JAAGKH010000039">
    <property type="protein sequence ID" value="NDR89147.1"/>
    <property type="molecule type" value="Genomic_DNA"/>
</dbReference>
<comment type="similarity">
    <text evidence="1">Belongs to the asparaginase 1 family.</text>
</comment>
<dbReference type="InterPro" id="IPR006033">
    <property type="entry name" value="AsnA_fam"/>
</dbReference>
<feature type="binding site" evidence="5">
    <location>
        <position position="66"/>
    </location>
    <ligand>
        <name>substrate</name>
    </ligand>
</feature>
<reference evidence="10" key="1">
    <citation type="submission" date="2019-08" db="EMBL/GenBank/DDBJ databases">
        <authorList>
            <person name="Busch A."/>
        </authorList>
    </citation>
    <scope>NUCLEOTIDE SEQUENCE</scope>
    <source>
        <strain evidence="11">15T0085</strain>
        <strain evidence="10">17T1429</strain>
    </source>
</reference>
<dbReference type="InterPro" id="IPR027474">
    <property type="entry name" value="L-asparaginase_N"/>
</dbReference>
<dbReference type="PROSITE" id="PS00144">
    <property type="entry name" value="ASN_GLN_ASE_1"/>
    <property type="match status" value="1"/>
</dbReference>
<dbReference type="InterPro" id="IPR027475">
    <property type="entry name" value="Asparaginase/glutaminase_AS2"/>
</dbReference>
<evidence type="ECO:0000256" key="3">
    <source>
        <dbReference type="ARBA" id="ARBA00022801"/>
    </source>
</evidence>
<dbReference type="SFLD" id="SFLDS00057">
    <property type="entry name" value="Glutaminase/Asparaginase"/>
    <property type="match status" value="1"/>
</dbReference>
<feature type="active site" description="O-isoaspartyl threonine intermediate" evidence="4">
    <location>
        <position position="20"/>
    </location>
</feature>
<feature type="active site" evidence="6">
    <location>
        <position position="20"/>
    </location>
</feature>
<evidence type="ECO:0000259" key="9">
    <source>
        <dbReference type="Pfam" id="PF17763"/>
    </source>
</evidence>
<dbReference type="PROSITE" id="PS51732">
    <property type="entry name" value="ASN_GLN_ASE_3"/>
    <property type="match status" value="1"/>
</dbReference>
<dbReference type="KEGG" id="ftz:CH68_924"/>
<dbReference type="CDD" id="cd08963">
    <property type="entry name" value="L-asparaginase_I"/>
    <property type="match status" value="1"/>
</dbReference>
<evidence type="ECO:0000256" key="2">
    <source>
        <dbReference type="ARBA" id="ARBA00012920"/>
    </source>
</evidence>
<dbReference type="NCBIfam" id="TIGR00519">
    <property type="entry name" value="asnASE_I"/>
    <property type="match status" value="1"/>
</dbReference>
<dbReference type="KEGG" id="ftv:CH67_1192"/>
<dbReference type="HOGENOM" id="CLU_019134_2_3_6"/>
<dbReference type="SUPFAM" id="SSF53774">
    <property type="entry name" value="Glutaminase/Asparaginase"/>
    <property type="match status" value="1"/>
</dbReference>
<dbReference type="InterPro" id="IPR020827">
    <property type="entry name" value="Asparaginase/glutaminase_AS1"/>
</dbReference>
<dbReference type="PANTHER" id="PTHR11707">
    <property type="entry name" value="L-ASPARAGINASE"/>
    <property type="match status" value="1"/>
</dbReference>
<dbReference type="Gene3D" id="3.40.50.40">
    <property type="match status" value="1"/>
</dbReference>
<proteinExistence type="inferred from homology"/>
<name>A0A0B3WJC3_FRATU</name>
<evidence type="ECO:0000313" key="11">
    <source>
        <dbReference type="EMBL" id="NDS67991.1"/>
    </source>
</evidence>
<protein>
    <recommendedName>
        <fullName evidence="2">asparaginase</fullName>
        <ecNumber evidence="2">3.5.1.1</ecNumber>
    </recommendedName>
</protein>
<dbReference type="InterPro" id="IPR037152">
    <property type="entry name" value="L-asparaginase_N_sf"/>
</dbReference>
<dbReference type="eggNOG" id="COG0252">
    <property type="taxonomic scope" value="Bacteria"/>
</dbReference>
<dbReference type="InterPro" id="IPR006034">
    <property type="entry name" value="Asparaginase/glutaminase-like"/>
</dbReference>
<dbReference type="Pfam" id="PF00710">
    <property type="entry name" value="Asparaginase"/>
    <property type="match status" value="1"/>
</dbReference>
<dbReference type="PIRSF" id="PIRSF500176">
    <property type="entry name" value="L_ASNase"/>
    <property type="match status" value="1"/>
</dbReference>
<evidence type="ECO:0000313" key="10">
    <source>
        <dbReference type="EMBL" id="NDR89147.1"/>
    </source>
</evidence>
<dbReference type="EC" id="3.5.1.1" evidence="2"/>
<dbReference type="PANTHER" id="PTHR11707:SF28">
    <property type="entry name" value="60 KDA LYSOPHOSPHOLIPASE"/>
    <property type="match status" value="1"/>
</dbReference>
<evidence type="ECO:0000259" key="8">
    <source>
        <dbReference type="Pfam" id="PF00710"/>
    </source>
</evidence>
<dbReference type="GO" id="GO:0004067">
    <property type="term" value="F:asparaginase activity"/>
    <property type="evidence" value="ECO:0007669"/>
    <property type="project" value="UniProtKB-UniRule"/>
</dbReference>
<feature type="domain" description="L-asparaginase N-terminal" evidence="8">
    <location>
        <begin position="11"/>
        <end position="198"/>
    </location>
</feature>
<comment type="caution">
    <text evidence="10">The sequence shown here is derived from an EMBL/GenBank/DDBJ whole genome shotgun (WGS) entry which is preliminary data.</text>
</comment>
<evidence type="ECO:0000256" key="1">
    <source>
        <dbReference type="ARBA" id="ARBA00010518"/>
    </source>
</evidence>
<dbReference type="InterPro" id="IPR040919">
    <property type="entry name" value="Asparaginase_C"/>
</dbReference>
<reference evidence="10" key="2">
    <citation type="submission" date="2020-02" db="EMBL/GenBank/DDBJ databases">
        <title>Using affinity propagation clustering for identifying bacterial clades and subclades with whole-genome sequences of Francisella tularensis.</title>
        <authorList>
            <person name="Homeier-Bachmann T."/>
            <person name="Abdel-Glil M.Y."/>
            <person name="Hackbart A."/>
            <person name="Hotzel H."/>
            <person name="Tomaso H."/>
        </authorList>
    </citation>
    <scope>NUCLEOTIDE SEQUENCE</scope>
    <source>
        <strain evidence="11">15T0085</strain>
        <strain evidence="10">17T1429</strain>
    </source>
</reference>
<sequence>MKDLENRANKKILVLYTGGTIGMVSTEQGYDVKPGYLSETIAGIRDFYHYNMPQFEIKEYSELIDSSNINPRKWLSLALDIIKTYEDYDGFVILHGTDTLAYTASVLSFMLGELQKPVIVTGSQIPISKIRSDAISNILNSLIFACSDDIKEVCVYFNQKLMRGNRTTKISATDFDAFASPNYPALARVGIDIVVRQEKLWQRADTFSQPKLETFAVPKIAILSVFPGMGNDILEAVLEPPLQGLILKTYGAGNMINDPSIHMTLKKANDRGVVIVNCTQCLYGSVKMDAYKAARGLVEAGVVSGYDMTDEAALGKLFYLLSQPNMTQQDVKEAFNVSLQGEVTI</sequence>
<evidence type="ECO:0000256" key="4">
    <source>
        <dbReference type="PIRSR" id="PIRSR001220-1"/>
    </source>
</evidence>
<evidence type="ECO:0000256" key="7">
    <source>
        <dbReference type="PROSITE-ProRule" id="PRU10100"/>
    </source>
</evidence>
<gene>
    <name evidence="10" type="primary">ansA</name>
    <name evidence="11" type="ORF">FWI86_02515</name>
    <name evidence="10" type="ORF">FWJ04_05765</name>
</gene>
<dbReference type="PIRSF" id="PIRSF001220">
    <property type="entry name" value="L-ASNase_gatD"/>
    <property type="match status" value="1"/>
</dbReference>
<feature type="binding site" evidence="5">
    <location>
        <begin position="97"/>
        <end position="98"/>
    </location>
    <ligand>
        <name>substrate</name>
    </ligand>
</feature>
<dbReference type="InterPro" id="IPR041725">
    <property type="entry name" value="L-asparaginase_I"/>
</dbReference>
<dbReference type="KEGG" id="ftc:DA46_1952"/>
<accession>A0A0B3WJC3</accession>
<dbReference type="InterPro" id="IPR027473">
    <property type="entry name" value="L-asparaginase_C"/>
</dbReference>
<dbReference type="Gene3D" id="3.40.50.1170">
    <property type="entry name" value="L-asparaginase, N-terminal domain"/>
    <property type="match status" value="1"/>
</dbReference>
<dbReference type="GO" id="GO:0009066">
    <property type="term" value="P:aspartate family amino acid metabolic process"/>
    <property type="evidence" value="ECO:0007669"/>
    <property type="project" value="UniProtKB-ARBA"/>
</dbReference>
<dbReference type="FunFam" id="3.40.50.1170:FF:000001">
    <property type="entry name" value="L-asparaginase 2"/>
    <property type="match status" value="1"/>
</dbReference>
<dbReference type="InterPro" id="IPR036152">
    <property type="entry name" value="Asp/glu_Ase-like_sf"/>
</dbReference>
<dbReference type="NCBIfam" id="NF006998">
    <property type="entry name" value="PRK09461.1"/>
    <property type="match status" value="1"/>
</dbReference>
<dbReference type="EMBL" id="JAAGJP010000011">
    <property type="protein sequence ID" value="NDS67991.1"/>
    <property type="molecule type" value="Genomic_DNA"/>
</dbReference>
<organism evidence="10">
    <name type="scientific">Francisella tularensis subsp. holarctica</name>
    <dbReference type="NCBI Taxonomy" id="119857"/>
    <lineage>
        <taxon>Bacteria</taxon>
        <taxon>Pseudomonadati</taxon>
        <taxon>Pseudomonadota</taxon>
        <taxon>Gammaproteobacteria</taxon>
        <taxon>Thiotrichales</taxon>
        <taxon>Francisellaceae</taxon>
        <taxon>Francisella</taxon>
    </lineage>
</organism>
<dbReference type="Pfam" id="PF17763">
    <property type="entry name" value="Asparaginase_C"/>
    <property type="match status" value="1"/>
</dbReference>
<dbReference type="OMA" id="CEDMLPE"/>
<keyword evidence="3" id="KW-0378">Hydrolase</keyword>
<dbReference type="PRINTS" id="PR00139">
    <property type="entry name" value="ASNGLNASE"/>
</dbReference>
<dbReference type="FunFam" id="3.40.50.40:FF:000001">
    <property type="entry name" value="L-asparaginase 1"/>
    <property type="match status" value="1"/>
</dbReference>